<keyword evidence="3" id="KW-1185">Reference proteome</keyword>
<organism evidence="2 3">
    <name type="scientific">Mangrovivirga cuniculi</name>
    <dbReference type="NCBI Taxonomy" id="2715131"/>
    <lineage>
        <taxon>Bacteria</taxon>
        <taxon>Pseudomonadati</taxon>
        <taxon>Bacteroidota</taxon>
        <taxon>Cytophagia</taxon>
        <taxon>Cytophagales</taxon>
        <taxon>Mangrovivirgaceae</taxon>
        <taxon>Mangrovivirga</taxon>
    </lineage>
</organism>
<evidence type="ECO:0008006" key="4">
    <source>
        <dbReference type="Google" id="ProtNLM"/>
    </source>
</evidence>
<evidence type="ECO:0000256" key="1">
    <source>
        <dbReference type="SAM" id="Phobius"/>
    </source>
</evidence>
<keyword evidence="1" id="KW-1133">Transmembrane helix</keyword>
<feature type="transmembrane region" description="Helical" evidence="1">
    <location>
        <begin position="104"/>
        <end position="123"/>
    </location>
</feature>
<dbReference type="EMBL" id="CP028923">
    <property type="protein sequence ID" value="QCK16018.1"/>
    <property type="molecule type" value="Genomic_DNA"/>
</dbReference>
<reference evidence="2 3" key="1">
    <citation type="submission" date="2018-04" db="EMBL/GenBank/DDBJ databases">
        <title>Complete genome uncultured novel isolate.</title>
        <authorList>
            <person name="Merlino G."/>
        </authorList>
    </citation>
    <scope>NUCLEOTIDE SEQUENCE [LARGE SCALE GENOMIC DNA]</scope>
    <source>
        <strain evidence="3">R1DC9</strain>
    </source>
</reference>
<protein>
    <recommendedName>
        <fullName evidence="4">Major facilitator superfamily (MFS) profile domain-containing protein</fullName>
    </recommendedName>
</protein>
<dbReference type="SUPFAM" id="SSF103473">
    <property type="entry name" value="MFS general substrate transporter"/>
    <property type="match status" value="1"/>
</dbReference>
<feature type="transmembrane region" description="Helical" evidence="1">
    <location>
        <begin position="78"/>
        <end position="97"/>
    </location>
</feature>
<proteinExistence type="predicted"/>
<feature type="transmembrane region" description="Helical" evidence="1">
    <location>
        <begin position="129"/>
        <end position="151"/>
    </location>
</feature>
<name>A0A4D7K9K6_9BACT</name>
<feature type="transmembrane region" description="Helical" evidence="1">
    <location>
        <begin position="37"/>
        <end position="58"/>
    </location>
</feature>
<keyword evidence="1" id="KW-0812">Transmembrane</keyword>
<evidence type="ECO:0000313" key="3">
    <source>
        <dbReference type="Proteomes" id="UP000298616"/>
    </source>
</evidence>
<keyword evidence="1" id="KW-0472">Membrane</keyword>
<gene>
    <name evidence="2" type="ORF">DCC35_15360</name>
</gene>
<evidence type="ECO:0000313" key="2">
    <source>
        <dbReference type="EMBL" id="QCK16018.1"/>
    </source>
</evidence>
<dbReference type="InterPro" id="IPR036259">
    <property type="entry name" value="MFS_trans_sf"/>
</dbReference>
<dbReference type="Proteomes" id="UP000298616">
    <property type="component" value="Chromosome"/>
</dbReference>
<dbReference type="AlphaFoldDB" id="A0A4D7K9K6"/>
<sequence length="181" mass="19548">MVFGTGFYLQKQFSNLNSSRKTNLKVKNAKNKESQPLLVFVLGLIFGIATNFFFNVLPGLISEFNLISFIDLSAATKTGIVIAFSALVCYPVSLLVSKVGINKAMIASIILSILFGGLIYLTTGVLSTILIFVFAIVYAGLSVSTIPNAFLRLNPAHKVFGLGLFFAAAELPNSIFEILNV</sequence>
<dbReference type="KEGG" id="fpf:DCC35_15360"/>
<accession>A0A4D7K9K6</accession>